<feature type="region of interest" description="Disordered" evidence="1">
    <location>
        <begin position="256"/>
        <end position="277"/>
    </location>
</feature>
<sequence>MSSSRLPNIPSLRKQQLLLEFRSIKHAPPTGVYVNIANPTDPTYWSGVIFIRKGPYASAILRFNIKFPPTYPELPPLITFTTDIFHPLIVPLTTYTFTTGSSNEVPVSATDEERLSPGAFSLRHGFPHWFGRAQRTANNSRAGSRNVSGGSMAPTAVTDKETVEQNGPDAGSSSPAPDNTIKEEETQSTAEETSKQEVNPRISKVPTSTLFENKTVHVVSLLDYIRSTFDDETVLDGLPLDAAGNPGAWHAWKAHRRTDGTSGPGTPIKRGSPQARLPGEWNWEGVWAKRVQSGIQASQSDAALFASTPRMETDSIRRSKSHGRPTRKEGSNAAHPKKRAGKVPSTGSILKDEDQLQSKRAIKTESQKEGKMSQFLHALDKKLIKASARGFSKRLASNNRSPQIEHAIYSSLKYNFAPPISVVNMDMHVDDTLSDFKKAEIYAHITITVDVSLESVQYIPYSLAIAAVILLNMTSDREMIRVTAMAQAILGKLQENDSVVVACVNFERNDCIDVLFSTRGNCDFDLATLLSNCTSAGKKLISGAFPDDELLSVAVGNSFQLFGQNNPSVPHVFLVSSNHDTTLNTTYNADVGLTTVSLEDHYDIGSTPRPGWHIYPELNLDQSSSFDFQHKVEKALFHIRSGFCSGNITDLNVRFALASGCEVQVCGRTSIASLRPGETWKLLVCIKLAGEQGSNRLEREIKSILHYGDFSGADDDRMGNILVATLRSNHSLQPGCSLKMVKSCSIVHE</sequence>
<keyword evidence="4" id="KW-1185">Reference proteome</keyword>
<dbReference type="Gene3D" id="3.10.110.10">
    <property type="entry name" value="Ubiquitin Conjugating Enzyme"/>
    <property type="match status" value="1"/>
</dbReference>
<feature type="domain" description="UBC core" evidence="2">
    <location>
        <begin position="12"/>
        <end position="176"/>
    </location>
</feature>
<organism evidence="3 4">
    <name type="scientific">Talaromyces amestolkiae</name>
    <dbReference type="NCBI Taxonomy" id="1196081"/>
    <lineage>
        <taxon>Eukaryota</taxon>
        <taxon>Fungi</taxon>
        <taxon>Dikarya</taxon>
        <taxon>Ascomycota</taxon>
        <taxon>Pezizomycotina</taxon>
        <taxon>Eurotiomycetes</taxon>
        <taxon>Eurotiomycetidae</taxon>
        <taxon>Eurotiales</taxon>
        <taxon>Trichocomaceae</taxon>
        <taxon>Talaromyces</taxon>
        <taxon>Talaromyces sect. Talaromyces</taxon>
    </lineage>
</organism>
<dbReference type="Proteomes" id="UP000249363">
    <property type="component" value="Unassembled WGS sequence"/>
</dbReference>
<dbReference type="Pfam" id="PF00179">
    <property type="entry name" value="UQ_con"/>
    <property type="match status" value="1"/>
</dbReference>
<dbReference type="SUPFAM" id="SSF54495">
    <property type="entry name" value="UBC-like"/>
    <property type="match status" value="1"/>
</dbReference>
<protein>
    <recommendedName>
        <fullName evidence="2">UBC core domain-containing protein</fullName>
    </recommendedName>
</protein>
<dbReference type="EMBL" id="MIKG01000006">
    <property type="protein sequence ID" value="RAO67860.1"/>
    <property type="molecule type" value="Genomic_DNA"/>
</dbReference>
<evidence type="ECO:0000259" key="2">
    <source>
        <dbReference type="PROSITE" id="PS50127"/>
    </source>
</evidence>
<dbReference type="STRING" id="1196081.A0A364KWD7"/>
<gene>
    <name evidence="3" type="ORF">BHQ10_003872</name>
</gene>
<dbReference type="PROSITE" id="PS50127">
    <property type="entry name" value="UBC_2"/>
    <property type="match status" value="1"/>
</dbReference>
<dbReference type="InterPro" id="IPR016135">
    <property type="entry name" value="UBQ-conjugating_enzyme/RWD"/>
</dbReference>
<dbReference type="GeneID" id="63793088"/>
<evidence type="ECO:0000256" key="1">
    <source>
        <dbReference type="SAM" id="MobiDB-lite"/>
    </source>
</evidence>
<dbReference type="AlphaFoldDB" id="A0A364KWD7"/>
<dbReference type="OrthoDB" id="5596422at2759"/>
<dbReference type="InterPro" id="IPR000608">
    <property type="entry name" value="UBC"/>
</dbReference>
<dbReference type="RefSeq" id="XP_040732376.1">
    <property type="nucleotide sequence ID" value="XM_040876176.1"/>
</dbReference>
<feature type="region of interest" description="Disordered" evidence="1">
    <location>
        <begin position="300"/>
        <end position="357"/>
    </location>
</feature>
<comment type="caution">
    <text evidence="3">The sequence shown here is derived from an EMBL/GenBank/DDBJ whole genome shotgun (WGS) entry which is preliminary data.</text>
</comment>
<reference evidence="3 4" key="1">
    <citation type="journal article" date="2017" name="Biotechnol. Biofuels">
        <title>Differential beta-glucosidase expression as a function of carbon source availability in Talaromyces amestolkiae: a genomic and proteomic approach.</title>
        <authorList>
            <person name="de Eugenio L.I."/>
            <person name="Mendez-Liter J.A."/>
            <person name="Nieto-Dominguez M."/>
            <person name="Alonso L."/>
            <person name="Gil-Munoz J."/>
            <person name="Barriuso J."/>
            <person name="Prieto A."/>
            <person name="Martinez M.J."/>
        </authorList>
    </citation>
    <scope>NUCLEOTIDE SEQUENCE [LARGE SCALE GENOMIC DNA]</scope>
    <source>
        <strain evidence="3 4">CIB</strain>
    </source>
</reference>
<evidence type="ECO:0000313" key="4">
    <source>
        <dbReference type="Proteomes" id="UP000249363"/>
    </source>
</evidence>
<accession>A0A364KWD7</accession>
<evidence type="ECO:0000313" key="3">
    <source>
        <dbReference type="EMBL" id="RAO67860.1"/>
    </source>
</evidence>
<proteinExistence type="predicted"/>
<dbReference type="CDD" id="cd23814">
    <property type="entry name" value="UEV_AKTIP"/>
    <property type="match status" value="1"/>
</dbReference>
<feature type="compositionally biased region" description="Polar residues" evidence="1">
    <location>
        <begin position="135"/>
        <end position="149"/>
    </location>
</feature>
<name>A0A364KWD7_TALAM</name>
<feature type="region of interest" description="Disordered" evidence="1">
    <location>
        <begin position="162"/>
        <end position="201"/>
    </location>
</feature>
<feature type="region of interest" description="Disordered" evidence="1">
    <location>
        <begin position="135"/>
        <end position="154"/>
    </location>
</feature>